<reference evidence="1 2" key="1">
    <citation type="submission" date="2012-04" db="EMBL/GenBank/DDBJ databases">
        <title>Complete genome of Rhodanobacter sp. 2APBS1.</title>
        <authorList>
            <consortium name="US DOE Joint Genome Institute"/>
            <person name="Huntemann M."/>
            <person name="Wei C.-L."/>
            <person name="Han J."/>
            <person name="Detter J.C."/>
            <person name="Han C."/>
            <person name="Tapia R."/>
            <person name="Munk A.C.C."/>
            <person name="Chen A."/>
            <person name="Krypides N."/>
            <person name="Mavromatis K."/>
            <person name="Markowitz V."/>
            <person name="Szeto E."/>
            <person name="Ivanova N."/>
            <person name="Mikhailova N."/>
            <person name="Ovchinnikova G."/>
            <person name="Pagani I."/>
            <person name="Pati A."/>
            <person name="Goodwin L."/>
            <person name="Peters L."/>
            <person name="Pitluck S."/>
            <person name="Woyke T."/>
            <person name="Prakash O."/>
            <person name="Elkins J."/>
            <person name="Brown S."/>
            <person name="Palumbo A."/>
            <person name="Hemme C."/>
            <person name="Zhou J."/>
            <person name="Watson D."/>
            <person name="Jardine P."/>
            <person name="Kostka J."/>
            <person name="Green S."/>
        </authorList>
    </citation>
    <scope>NUCLEOTIDE SEQUENCE [LARGE SCALE GENOMIC DNA]</scope>
    <source>
        <strain evidence="1 2">2APBS1</strain>
    </source>
</reference>
<dbReference type="HOGENOM" id="CLU_2438769_0_0_6"/>
<evidence type="ECO:0000313" key="2">
    <source>
        <dbReference type="Proteomes" id="UP000011859"/>
    </source>
</evidence>
<protein>
    <submittedName>
        <fullName evidence="1">Uncharacterized protein</fullName>
    </submittedName>
</protein>
<dbReference type="EMBL" id="CP003470">
    <property type="protein sequence ID" value="AGG89890.1"/>
    <property type="molecule type" value="Genomic_DNA"/>
</dbReference>
<organism evidence="1 2">
    <name type="scientific">Rhodanobacter denitrificans</name>
    <dbReference type="NCBI Taxonomy" id="666685"/>
    <lineage>
        <taxon>Bacteria</taxon>
        <taxon>Pseudomonadati</taxon>
        <taxon>Pseudomonadota</taxon>
        <taxon>Gammaproteobacteria</taxon>
        <taxon>Lysobacterales</taxon>
        <taxon>Rhodanobacteraceae</taxon>
        <taxon>Rhodanobacter</taxon>
    </lineage>
</organism>
<dbReference type="AlphaFoldDB" id="M4NG12"/>
<dbReference type="Proteomes" id="UP000011859">
    <property type="component" value="Chromosome"/>
</dbReference>
<evidence type="ECO:0000313" key="1">
    <source>
        <dbReference type="EMBL" id="AGG89890.1"/>
    </source>
</evidence>
<proteinExistence type="predicted"/>
<name>M4NG12_9GAMM</name>
<gene>
    <name evidence="1" type="ORF">R2APBS1_2812</name>
</gene>
<keyword evidence="2" id="KW-1185">Reference proteome</keyword>
<dbReference type="STRING" id="666685.R2APBS1_2812"/>
<accession>M4NG12</accession>
<sequence>MHGVPALLAVMHAKPLGEVQGRHIVAGHDTDGTFVIGVIRCEKPVSLVLFDGASLVALAAAELLSETPPVPATDPDAYLLRQVIDPPSRL</sequence>
<dbReference type="KEGG" id="rhd:R2APBS1_2812"/>